<name>A0A1I4D770_9PROT</name>
<dbReference type="Pfam" id="PF00005">
    <property type="entry name" value="ABC_tran"/>
    <property type="match status" value="1"/>
</dbReference>
<organism evidence="4 5">
    <name type="scientific">Falsiroseomonas stagni DSM 19981</name>
    <dbReference type="NCBI Taxonomy" id="1123062"/>
    <lineage>
        <taxon>Bacteria</taxon>
        <taxon>Pseudomonadati</taxon>
        <taxon>Pseudomonadota</taxon>
        <taxon>Alphaproteobacteria</taxon>
        <taxon>Acetobacterales</taxon>
        <taxon>Roseomonadaceae</taxon>
        <taxon>Falsiroseomonas</taxon>
    </lineage>
</organism>
<dbReference type="Gene3D" id="3.40.50.300">
    <property type="entry name" value="P-loop containing nucleotide triphosphate hydrolases"/>
    <property type="match status" value="1"/>
</dbReference>
<dbReference type="PROSITE" id="PS50893">
    <property type="entry name" value="ABC_TRANSPORTER_2"/>
    <property type="match status" value="1"/>
</dbReference>
<dbReference type="SMART" id="SM00382">
    <property type="entry name" value="AAA"/>
    <property type="match status" value="1"/>
</dbReference>
<dbReference type="Proteomes" id="UP000199473">
    <property type="component" value="Unassembled WGS sequence"/>
</dbReference>
<proteinExistence type="predicted"/>
<evidence type="ECO:0000313" key="4">
    <source>
        <dbReference type="EMBL" id="SFK88660.1"/>
    </source>
</evidence>
<dbReference type="OrthoDB" id="7157922at2"/>
<dbReference type="GO" id="GO:0016887">
    <property type="term" value="F:ATP hydrolysis activity"/>
    <property type="evidence" value="ECO:0007669"/>
    <property type="project" value="InterPro"/>
</dbReference>
<evidence type="ECO:0000259" key="3">
    <source>
        <dbReference type="PROSITE" id="PS50893"/>
    </source>
</evidence>
<dbReference type="PANTHER" id="PTHR46743">
    <property type="entry name" value="TEICHOIC ACIDS EXPORT ATP-BINDING PROTEIN TAGH"/>
    <property type="match status" value="1"/>
</dbReference>
<keyword evidence="2 4" id="KW-0067">ATP-binding</keyword>
<dbReference type="STRING" id="1123062.SAMN02745775_109201"/>
<dbReference type="InterPro" id="IPR017871">
    <property type="entry name" value="ABC_transporter-like_CS"/>
</dbReference>
<protein>
    <submittedName>
        <fullName evidence="4">Capsular polysaccharide transport system ATP-binding protein</fullName>
    </submittedName>
</protein>
<dbReference type="EMBL" id="FOSQ01000009">
    <property type="protein sequence ID" value="SFK88660.1"/>
    <property type="molecule type" value="Genomic_DNA"/>
</dbReference>
<dbReference type="RefSeq" id="WP_092961877.1">
    <property type="nucleotide sequence ID" value="NZ_FOSQ01000009.1"/>
</dbReference>
<dbReference type="InterPro" id="IPR027417">
    <property type="entry name" value="P-loop_NTPase"/>
</dbReference>
<evidence type="ECO:0000313" key="5">
    <source>
        <dbReference type="Proteomes" id="UP000199473"/>
    </source>
</evidence>
<dbReference type="PANTHER" id="PTHR46743:SF2">
    <property type="entry name" value="TEICHOIC ACIDS EXPORT ATP-BINDING PROTEIN TAGH"/>
    <property type="match status" value="1"/>
</dbReference>
<evidence type="ECO:0000256" key="1">
    <source>
        <dbReference type="ARBA" id="ARBA00022741"/>
    </source>
</evidence>
<dbReference type="AlphaFoldDB" id="A0A1I4D770"/>
<dbReference type="InterPro" id="IPR050683">
    <property type="entry name" value="Bact_Polysacc_Export_ATP-bd"/>
</dbReference>
<dbReference type="InterPro" id="IPR003439">
    <property type="entry name" value="ABC_transporter-like_ATP-bd"/>
</dbReference>
<dbReference type="InterPro" id="IPR003593">
    <property type="entry name" value="AAA+_ATPase"/>
</dbReference>
<keyword evidence="5" id="KW-1185">Reference proteome</keyword>
<feature type="domain" description="ABC transporter" evidence="3">
    <location>
        <begin position="2"/>
        <end position="221"/>
    </location>
</feature>
<sequence length="226" mass="24971">MMRFDRVTKSYRRRGGRQVILDDVSLDLPGRMRLGILGRNGAGKSTMLKLLAGSEPVDSGRIVMDGAVSFPIGFTGTFHPLLSARQNLHFLCTVYGMDHAETAGWVEDFTELGPYFDMPVATYSSGMFARMAMASSFAFEFDIYLVDEAFEVGDAAFRAKCAAAFDARLHDASLILVSQNMDTIRRHCDCAAVMHGGRLDVFDRLDDAFDHYEATLLLEAGPHPDP</sequence>
<dbReference type="PROSITE" id="PS00211">
    <property type="entry name" value="ABC_TRANSPORTER_1"/>
    <property type="match status" value="1"/>
</dbReference>
<accession>A0A1I4D770</accession>
<evidence type="ECO:0000256" key="2">
    <source>
        <dbReference type="ARBA" id="ARBA00022840"/>
    </source>
</evidence>
<dbReference type="SUPFAM" id="SSF52540">
    <property type="entry name" value="P-loop containing nucleoside triphosphate hydrolases"/>
    <property type="match status" value="1"/>
</dbReference>
<gene>
    <name evidence="4" type="ORF">SAMN02745775_109201</name>
</gene>
<dbReference type="GO" id="GO:0005524">
    <property type="term" value="F:ATP binding"/>
    <property type="evidence" value="ECO:0007669"/>
    <property type="project" value="UniProtKB-KW"/>
</dbReference>
<reference evidence="4 5" key="1">
    <citation type="submission" date="2016-10" db="EMBL/GenBank/DDBJ databases">
        <authorList>
            <person name="de Groot N.N."/>
        </authorList>
    </citation>
    <scope>NUCLEOTIDE SEQUENCE [LARGE SCALE GENOMIC DNA]</scope>
    <source>
        <strain evidence="4 5">DSM 19981</strain>
    </source>
</reference>
<keyword evidence="1" id="KW-0547">Nucleotide-binding</keyword>